<dbReference type="InterPro" id="IPR009148">
    <property type="entry name" value="PcsB-like"/>
</dbReference>
<feature type="region of interest" description="Disordered" evidence="1">
    <location>
        <begin position="1"/>
        <end position="86"/>
    </location>
</feature>
<sequence>EQREAEEAEAQRIAEQEAAEQREAEEAEAQRIAEQEAAEQREAEEAEAQRIAEQEAAEQREAEEQAAAEEAEAEEEAQAPAPASYGENWYLDGDCTWYVYERRQQMGKPVSNSWGNASNWASAARSQGLSVSNSPSVGAIVQSNAWTNGAWGSGHVAVVEKINSDGSILVSEMNWGGGPGNKTMRTIGSYEVSSHNFIH</sequence>
<dbReference type="InterPro" id="IPR007921">
    <property type="entry name" value="CHAP_dom"/>
</dbReference>
<dbReference type="AlphaFoldDB" id="A0AA94KU28"/>
<protein>
    <submittedName>
        <fullName evidence="3">CHAP domain-containing protein</fullName>
    </submittedName>
</protein>
<dbReference type="InterPro" id="IPR038765">
    <property type="entry name" value="Papain-like_cys_pep_sf"/>
</dbReference>
<comment type="caution">
    <text evidence="3">The sequence shown here is derived from an EMBL/GenBank/DDBJ whole genome shotgun (WGS) entry which is preliminary data.</text>
</comment>
<dbReference type="RefSeq" id="WP_143544899.1">
    <property type="nucleotide sequence ID" value="NZ_FOTB01000001.1"/>
</dbReference>
<feature type="non-terminal residue" evidence="3">
    <location>
        <position position="1"/>
    </location>
</feature>
<evidence type="ECO:0000256" key="1">
    <source>
        <dbReference type="SAM" id="MobiDB-lite"/>
    </source>
</evidence>
<feature type="compositionally biased region" description="Basic and acidic residues" evidence="1">
    <location>
        <begin position="1"/>
        <end position="63"/>
    </location>
</feature>
<name>A0AA94KU28_9STAP</name>
<dbReference type="Proteomes" id="UP000183090">
    <property type="component" value="Unassembled WGS sequence"/>
</dbReference>
<gene>
    <name evidence="3" type="ORF">SAMN05216235_0035</name>
</gene>
<proteinExistence type="predicted"/>
<evidence type="ECO:0000259" key="2">
    <source>
        <dbReference type="PROSITE" id="PS50911"/>
    </source>
</evidence>
<dbReference type="PRINTS" id="PR01852">
    <property type="entry name" value="SIBAPROTEIN"/>
</dbReference>
<evidence type="ECO:0000313" key="3">
    <source>
        <dbReference type="EMBL" id="SFK50693.1"/>
    </source>
</evidence>
<dbReference type="PROSITE" id="PS50911">
    <property type="entry name" value="CHAP"/>
    <property type="match status" value="1"/>
</dbReference>
<reference evidence="3 4" key="1">
    <citation type="submission" date="2016-10" db="EMBL/GenBank/DDBJ databases">
        <authorList>
            <person name="Varghese N."/>
            <person name="Submissions S."/>
        </authorList>
    </citation>
    <scope>NUCLEOTIDE SEQUENCE [LARGE SCALE GENOMIC DNA]</scope>
    <source>
        <strain evidence="3 4">CGMCC 1.6501</strain>
    </source>
</reference>
<evidence type="ECO:0000313" key="4">
    <source>
        <dbReference type="Proteomes" id="UP000183090"/>
    </source>
</evidence>
<dbReference type="Pfam" id="PF05257">
    <property type="entry name" value="CHAP"/>
    <property type="match status" value="1"/>
</dbReference>
<feature type="domain" description="Peptidase C51" evidence="2">
    <location>
        <begin position="70"/>
        <end position="199"/>
    </location>
</feature>
<organism evidence="3 4">
    <name type="scientific">Salinicoccus halodurans</name>
    <dbReference type="NCBI Taxonomy" id="407035"/>
    <lineage>
        <taxon>Bacteria</taxon>
        <taxon>Bacillati</taxon>
        <taxon>Bacillota</taxon>
        <taxon>Bacilli</taxon>
        <taxon>Bacillales</taxon>
        <taxon>Staphylococcaceae</taxon>
        <taxon>Salinicoccus</taxon>
    </lineage>
</organism>
<dbReference type="EMBL" id="FOTB01000001">
    <property type="protein sequence ID" value="SFK50693.1"/>
    <property type="molecule type" value="Genomic_DNA"/>
</dbReference>
<feature type="compositionally biased region" description="Acidic residues" evidence="1">
    <location>
        <begin position="64"/>
        <end position="77"/>
    </location>
</feature>
<dbReference type="SUPFAM" id="SSF54001">
    <property type="entry name" value="Cysteine proteinases"/>
    <property type="match status" value="1"/>
</dbReference>
<accession>A0AA94KU28</accession>
<dbReference type="Gene3D" id="3.90.1720.10">
    <property type="entry name" value="endopeptidase domain like (from Nostoc punctiforme)"/>
    <property type="match status" value="1"/>
</dbReference>